<dbReference type="InterPro" id="IPR000873">
    <property type="entry name" value="AMP-dep_synth/lig_dom"/>
</dbReference>
<dbReference type="SUPFAM" id="SSF56801">
    <property type="entry name" value="Acetyl-CoA synthetase-like"/>
    <property type="match status" value="1"/>
</dbReference>
<proteinExistence type="inferred from homology"/>
<dbReference type="GO" id="GO:0031956">
    <property type="term" value="F:medium-chain fatty acid-CoA ligase activity"/>
    <property type="evidence" value="ECO:0007669"/>
    <property type="project" value="TreeGrafter"/>
</dbReference>
<dbReference type="Pfam" id="PF00501">
    <property type="entry name" value="AMP-binding"/>
    <property type="match status" value="1"/>
</dbReference>
<feature type="compositionally biased region" description="Basic and acidic residues" evidence="2">
    <location>
        <begin position="422"/>
        <end position="433"/>
    </location>
</feature>
<dbReference type="Proteomes" id="UP000289260">
    <property type="component" value="Chromosome"/>
</dbReference>
<evidence type="ECO:0000313" key="4">
    <source>
        <dbReference type="EMBL" id="QBE50322.1"/>
    </source>
</evidence>
<dbReference type="OrthoDB" id="9803968at2"/>
<evidence type="ECO:0000259" key="3">
    <source>
        <dbReference type="Pfam" id="PF00501"/>
    </source>
</evidence>
<dbReference type="KEGG" id="ltr:EVS81_10935"/>
<dbReference type="GO" id="GO:0006631">
    <property type="term" value="P:fatty acid metabolic process"/>
    <property type="evidence" value="ECO:0007669"/>
    <property type="project" value="TreeGrafter"/>
</dbReference>
<comment type="similarity">
    <text evidence="1">Belongs to the ATP-dependent AMP-binding enzyme family.</text>
</comment>
<keyword evidence="5" id="KW-1185">Reference proteome</keyword>
<dbReference type="Gene3D" id="3.40.50.12780">
    <property type="entry name" value="N-terminal domain of ligase-like"/>
    <property type="match status" value="1"/>
</dbReference>
<dbReference type="InterPro" id="IPR042099">
    <property type="entry name" value="ANL_N_sf"/>
</dbReference>
<dbReference type="AlphaFoldDB" id="A0A4P6KIV6"/>
<accession>A0A4P6KIV6</accession>
<gene>
    <name evidence="4" type="ORF">EVS81_10935</name>
</gene>
<name>A0A4P6KIV6_9MICO</name>
<dbReference type="InterPro" id="IPR045851">
    <property type="entry name" value="AMP-bd_C_sf"/>
</dbReference>
<organism evidence="4 5">
    <name type="scientific">Leucobacter triazinivorans</name>
    <dbReference type="NCBI Taxonomy" id="1784719"/>
    <lineage>
        <taxon>Bacteria</taxon>
        <taxon>Bacillati</taxon>
        <taxon>Actinomycetota</taxon>
        <taxon>Actinomycetes</taxon>
        <taxon>Micrococcales</taxon>
        <taxon>Microbacteriaceae</taxon>
        <taxon>Leucobacter</taxon>
    </lineage>
</organism>
<dbReference type="InterPro" id="IPR020845">
    <property type="entry name" value="AMP-binding_CS"/>
</dbReference>
<evidence type="ECO:0000256" key="2">
    <source>
        <dbReference type="SAM" id="MobiDB-lite"/>
    </source>
</evidence>
<dbReference type="EMBL" id="CP035806">
    <property type="protein sequence ID" value="QBE50322.1"/>
    <property type="molecule type" value="Genomic_DNA"/>
</dbReference>
<protein>
    <submittedName>
        <fullName evidence="4">Acyl-CoA synthetase</fullName>
    </submittedName>
</protein>
<dbReference type="PANTHER" id="PTHR43201:SF8">
    <property type="entry name" value="ACYL-COA SYNTHETASE FAMILY MEMBER 3"/>
    <property type="match status" value="1"/>
</dbReference>
<sequence>MAALADALGGGAPVLPVVAGTDPEAIVALQHEPLPEGTALVVRTSGSSGVPKAVALGADALRASAEATHEAFGGPGQWLVALPAHLISGLQMLVRSEVSGIAPVFFDGGSGGGNGGFDPEQLLTASEALEHERRYVSLVPVQFARLLDLAERDRDAADALRRFDAVLVGGQGVPLAMRRRAHDLGAALTRSYGMTETAGGCVYDGVEIGDTRVRIREGEVQLAGSALALGYVGEPALTAARFVEDRGRDGVPVRWYRTGDAGELLGGMLTVTGRLDRVLISGGVNVSLDEVERVARDFAGWGSAVALAVPHPEWGERVGLVVESAAQGDARAAGFDEVRAAIRDRLGAAAAPEWVTETEEIPRLAGGKPDLAALDAWLTRLRASFREVRGSASPSSCATEESQDLSYADSAIRGLPQNDGDQQDRECSTEEGQ</sequence>
<reference evidence="4 5" key="1">
    <citation type="submission" date="2019-02" db="EMBL/GenBank/DDBJ databases">
        <authorList>
            <person name="Sun L."/>
            <person name="Pan D."/>
            <person name="Wu X."/>
        </authorList>
    </citation>
    <scope>NUCLEOTIDE SEQUENCE [LARGE SCALE GENOMIC DNA]</scope>
    <source>
        <strain evidence="4 5">JW-1</strain>
    </source>
</reference>
<dbReference type="Gene3D" id="3.30.300.30">
    <property type="match status" value="1"/>
</dbReference>
<feature type="region of interest" description="Disordered" evidence="2">
    <location>
        <begin position="390"/>
        <end position="433"/>
    </location>
</feature>
<evidence type="ECO:0000313" key="5">
    <source>
        <dbReference type="Proteomes" id="UP000289260"/>
    </source>
</evidence>
<dbReference type="PROSITE" id="PS00455">
    <property type="entry name" value="AMP_BINDING"/>
    <property type="match status" value="1"/>
</dbReference>
<dbReference type="PANTHER" id="PTHR43201">
    <property type="entry name" value="ACYL-COA SYNTHETASE"/>
    <property type="match status" value="1"/>
</dbReference>
<feature type="domain" description="AMP-dependent synthetase/ligase" evidence="3">
    <location>
        <begin position="32"/>
        <end position="235"/>
    </location>
</feature>
<evidence type="ECO:0000256" key="1">
    <source>
        <dbReference type="ARBA" id="ARBA00006432"/>
    </source>
</evidence>